<proteinExistence type="predicted"/>
<reference evidence="1 2" key="1">
    <citation type="journal article" date="2019" name="Mol. Biol. Evol.">
        <title>Blast fungal genomes show frequent chromosomal changes, gene gains and losses, and effector gene turnover.</title>
        <authorList>
            <person name="Gomez Luciano L.B."/>
            <person name="Jason Tsai I."/>
            <person name="Chuma I."/>
            <person name="Tosa Y."/>
            <person name="Chen Y.H."/>
            <person name="Li J.Y."/>
            <person name="Li M.Y."/>
            <person name="Jade Lu M.Y."/>
            <person name="Nakayashiki H."/>
            <person name="Li W.H."/>
        </authorList>
    </citation>
    <scope>NUCLEOTIDE SEQUENCE [LARGE SCALE GENOMIC DNA]</scope>
    <source>
        <strain evidence="1">MZ5-1-6</strain>
    </source>
</reference>
<name>A0A4P7NY31_PYROR</name>
<organism evidence="1 2">
    <name type="scientific">Pyricularia oryzae</name>
    <name type="common">Rice blast fungus</name>
    <name type="synonym">Magnaporthe oryzae</name>
    <dbReference type="NCBI Taxonomy" id="318829"/>
    <lineage>
        <taxon>Eukaryota</taxon>
        <taxon>Fungi</taxon>
        <taxon>Dikarya</taxon>
        <taxon>Ascomycota</taxon>
        <taxon>Pezizomycotina</taxon>
        <taxon>Sordariomycetes</taxon>
        <taxon>Sordariomycetidae</taxon>
        <taxon>Magnaporthales</taxon>
        <taxon>Pyriculariaceae</taxon>
        <taxon>Pyricularia</taxon>
    </lineage>
</organism>
<accession>A0A4P7NY31</accession>
<evidence type="ECO:0000313" key="1">
    <source>
        <dbReference type="EMBL" id="QBZ66736.1"/>
    </source>
</evidence>
<sequence length="168" mass="17189">MKGLKVIAAITGTAHAQIIGGAPQSLESCVSHAVAAGCDITHIPCPYEPAITIKIRADDASCVFKHRSAHVATASPLPSRRPANNFTDGAFRSTSVNSIALGVINTPIATGASFLPIAMNWTYASTTTGAVIPKPTAGQSFSARLPATAGAASLSSRELAMFVLCALL</sequence>
<dbReference type="AlphaFoldDB" id="A0A4P7NY31"/>
<gene>
    <name evidence="1" type="ORF">PoMZ_13723</name>
</gene>
<protein>
    <submittedName>
        <fullName evidence="1">Uncharacterized protein</fullName>
    </submittedName>
</protein>
<dbReference type="Proteomes" id="UP000294847">
    <property type="component" value="Chromosome 7"/>
</dbReference>
<evidence type="ECO:0000313" key="2">
    <source>
        <dbReference type="Proteomes" id="UP000294847"/>
    </source>
</evidence>
<dbReference type="EMBL" id="CP034210">
    <property type="protein sequence ID" value="QBZ66736.1"/>
    <property type="molecule type" value="Genomic_DNA"/>
</dbReference>